<evidence type="ECO:0000259" key="3">
    <source>
        <dbReference type="PROSITE" id="PS50041"/>
    </source>
</evidence>
<dbReference type="STRING" id="246437.L9L2K3"/>
<gene>
    <name evidence="4" type="ORF">TREES_T100002757</name>
</gene>
<dbReference type="InterPro" id="IPR001304">
    <property type="entry name" value="C-type_lectin-like"/>
</dbReference>
<keyword evidence="5" id="KW-1185">Reference proteome</keyword>
<dbReference type="PANTHER" id="PTHR46746:SF9">
    <property type="entry name" value="CD209 ANTIGEN-LIKE PROTEIN C-LIKE"/>
    <property type="match status" value="1"/>
</dbReference>
<protein>
    <submittedName>
        <fullName evidence="4">C-type lectin domain family 4 member A</fullName>
    </submittedName>
</protein>
<keyword evidence="2" id="KW-1015">Disulfide bond</keyword>
<dbReference type="PANTHER" id="PTHR46746">
    <property type="entry name" value="KILLER CELL LECTIN-LIKE RECEPTOR SUBFAMILY F MEMBER 2"/>
    <property type="match status" value="1"/>
</dbReference>
<dbReference type="SUPFAM" id="SSF56436">
    <property type="entry name" value="C-type lectin-like"/>
    <property type="match status" value="1"/>
</dbReference>
<dbReference type="AlphaFoldDB" id="L9L2K3"/>
<dbReference type="Pfam" id="PF00059">
    <property type="entry name" value="Lectin_C"/>
    <property type="match status" value="1"/>
</dbReference>
<reference evidence="5" key="1">
    <citation type="submission" date="2012-07" db="EMBL/GenBank/DDBJ databases">
        <title>Genome of the Chinese tree shrew, a rising model animal genetically related to primates.</title>
        <authorList>
            <person name="Zhang G."/>
            <person name="Fan Y."/>
            <person name="Yao Y."/>
            <person name="Huang Z."/>
        </authorList>
    </citation>
    <scope>NUCLEOTIDE SEQUENCE [LARGE SCALE GENOMIC DNA]</scope>
</reference>
<accession>L9L2K3</accession>
<proteinExistence type="predicted"/>
<dbReference type="InterPro" id="IPR033989">
    <property type="entry name" value="CD209-like_CTLD"/>
</dbReference>
<dbReference type="InterPro" id="IPR016186">
    <property type="entry name" value="C-type_lectin-like/link_sf"/>
</dbReference>
<dbReference type="Proteomes" id="UP000011518">
    <property type="component" value="Unassembled WGS sequence"/>
</dbReference>
<dbReference type="EMBL" id="KB320605">
    <property type="protein sequence ID" value="ELW67612.1"/>
    <property type="molecule type" value="Genomic_DNA"/>
</dbReference>
<name>L9L2K3_TUPCH</name>
<evidence type="ECO:0000313" key="4">
    <source>
        <dbReference type="EMBL" id="ELW67612.1"/>
    </source>
</evidence>
<evidence type="ECO:0000313" key="5">
    <source>
        <dbReference type="Proteomes" id="UP000011518"/>
    </source>
</evidence>
<organism evidence="4 5">
    <name type="scientific">Tupaia chinensis</name>
    <name type="common">Chinese tree shrew</name>
    <name type="synonym">Tupaia belangeri chinensis</name>
    <dbReference type="NCBI Taxonomy" id="246437"/>
    <lineage>
        <taxon>Eukaryota</taxon>
        <taxon>Metazoa</taxon>
        <taxon>Chordata</taxon>
        <taxon>Craniata</taxon>
        <taxon>Vertebrata</taxon>
        <taxon>Euteleostomi</taxon>
        <taxon>Mammalia</taxon>
        <taxon>Eutheria</taxon>
        <taxon>Euarchontoglires</taxon>
        <taxon>Scandentia</taxon>
        <taxon>Tupaiidae</taxon>
        <taxon>Tupaia</taxon>
    </lineage>
</organism>
<keyword evidence="1 4" id="KW-0430">Lectin</keyword>
<dbReference type="GO" id="GO:0030246">
    <property type="term" value="F:carbohydrate binding"/>
    <property type="evidence" value="ECO:0007669"/>
    <property type="project" value="UniProtKB-KW"/>
</dbReference>
<evidence type="ECO:0000256" key="1">
    <source>
        <dbReference type="ARBA" id="ARBA00022734"/>
    </source>
</evidence>
<sequence>MASEITYAEVKFKNESTCSGTNSASPAVFFQKYSQLHEKKKMTKELIHTTLECMKKNKTMQGSFWSCCPKNWKSFGSNCYFVSTQSKSWYESEKDCSRMGAHLLVINSKAEQEFITKDLRKHSAYYVGLSDPEGQGHWQWVDQTPYNESIS</sequence>
<dbReference type="SMART" id="SM00034">
    <property type="entry name" value="CLECT"/>
    <property type="match status" value="1"/>
</dbReference>
<reference evidence="5" key="2">
    <citation type="journal article" date="2013" name="Nat. Commun.">
        <title>Genome of the Chinese tree shrew.</title>
        <authorList>
            <person name="Fan Y."/>
            <person name="Huang Z.Y."/>
            <person name="Cao C.C."/>
            <person name="Chen C.S."/>
            <person name="Chen Y.X."/>
            <person name="Fan D.D."/>
            <person name="He J."/>
            <person name="Hou H.L."/>
            <person name="Hu L."/>
            <person name="Hu X.T."/>
            <person name="Jiang X.T."/>
            <person name="Lai R."/>
            <person name="Lang Y.S."/>
            <person name="Liang B."/>
            <person name="Liao S.G."/>
            <person name="Mu D."/>
            <person name="Ma Y.Y."/>
            <person name="Niu Y.Y."/>
            <person name="Sun X.Q."/>
            <person name="Xia J.Q."/>
            <person name="Xiao J."/>
            <person name="Xiong Z.Q."/>
            <person name="Xu L."/>
            <person name="Yang L."/>
            <person name="Zhang Y."/>
            <person name="Zhao W."/>
            <person name="Zhao X.D."/>
            <person name="Zheng Y.T."/>
            <person name="Zhou J.M."/>
            <person name="Zhu Y.B."/>
            <person name="Zhang G.J."/>
            <person name="Wang J."/>
            <person name="Yao Y.G."/>
        </authorList>
    </citation>
    <scope>NUCLEOTIDE SEQUENCE [LARGE SCALE GENOMIC DNA]</scope>
</reference>
<dbReference type="InterPro" id="IPR051379">
    <property type="entry name" value="C-type_Lectin_Receptor_IMM"/>
</dbReference>
<dbReference type="CDD" id="cd03590">
    <property type="entry name" value="CLECT_DC-SIGN_like"/>
    <property type="match status" value="1"/>
</dbReference>
<dbReference type="Gene3D" id="3.10.100.10">
    <property type="entry name" value="Mannose-Binding Protein A, subunit A"/>
    <property type="match status" value="1"/>
</dbReference>
<dbReference type="PROSITE" id="PS50041">
    <property type="entry name" value="C_TYPE_LECTIN_2"/>
    <property type="match status" value="1"/>
</dbReference>
<dbReference type="InterPro" id="IPR016187">
    <property type="entry name" value="CTDL_fold"/>
</dbReference>
<feature type="domain" description="C-type lectin" evidence="3">
    <location>
        <begin position="75"/>
        <end position="147"/>
    </location>
</feature>
<dbReference type="InParanoid" id="L9L2K3"/>
<evidence type="ECO:0000256" key="2">
    <source>
        <dbReference type="ARBA" id="ARBA00023157"/>
    </source>
</evidence>